<dbReference type="GO" id="GO:0009523">
    <property type="term" value="C:photosystem II"/>
    <property type="evidence" value="ECO:0007669"/>
    <property type="project" value="UniProtKB-KW"/>
</dbReference>
<feature type="compositionally biased region" description="Low complexity" evidence="7">
    <location>
        <begin position="183"/>
        <end position="192"/>
    </location>
</feature>
<feature type="region of interest" description="Disordered" evidence="7">
    <location>
        <begin position="123"/>
        <end position="192"/>
    </location>
</feature>
<evidence type="ECO:0000313" key="9">
    <source>
        <dbReference type="EMBL" id="KAF6163075.1"/>
    </source>
</evidence>
<reference evidence="9 10" key="1">
    <citation type="journal article" date="2020" name="IScience">
        <title>Genome Sequencing of the Endangered Kingdonia uniflora (Circaeasteraceae, Ranunculales) Reveals Potential Mechanisms of Evolutionary Specialization.</title>
        <authorList>
            <person name="Sun Y."/>
            <person name="Deng T."/>
            <person name="Zhang A."/>
            <person name="Moore M.J."/>
            <person name="Landis J.B."/>
            <person name="Lin N."/>
            <person name="Zhang H."/>
            <person name="Zhang X."/>
            <person name="Huang J."/>
            <person name="Zhang X."/>
            <person name="Sun H."/>
            <person name="Wang H."/>
        </authorList>
    </citation>
    <scope>NUCLEOTIDE SEQUENCE [LARGE SCALE GENOMIC DNA]</scope>
    <source>
        <strain evidence="9">TB1705</strain>
        <tissue evidence="9">Leaf</tissue>
    </source>
</reference>
<organism evidence="9 10">
    <name type="scientific">Kingdonia uniflora</name>
    <dbReference type="NCBI Taxonomy" id="39325"/>
    <lineage>
        <taxon>Eukaryota</taxon>
        <taxon>Viridiplantae</taxon>
        <taxon>Streptophyta</taxon>
        <taxon>Embryophyta</taxon>
        <taxon>Tracheophyta</taxon>
        <taxon>Spermatophyta</taxon>
        <taxon>Magnoliopsida</taxon>
        <taxon>Ranunculales</taxon>
        <taxon>Circaeasteraceae</taxon>
        <taxon>Kingdonia</taxon>
    </lineage>
</organism>
<feature type="region of interest" description="Disordered" evidence="7">
    <location>
        <begin position="278"/>
        <end position="309"/>
    </location>
</feature>
<evidence type="ECO:0000256" key="1">
    <source>
        <dbReference type="ARBA" id="ARBA00004581"/>
    </source>
</evidence>
<proteinExistence type="predicted"/>
<gene>
    <name evidence="9" type="ORF">GIB67_001403</name>
</gene>
<comment type="caution">
    <text evidence="9">The sequence shown here is derived from an EMBL/GenBank/DDBJ whole genome shotgun (WGS) entry which is preliminary data.</text>
</comment>
<dbReference type="Proteomes" id="UP000541444">
    <property type="component" value="Unassembled WGS sequence"/>
</dbReference>
<dbReference type="InterPro" id="IPR036863">
    <property type="entry name" value="PSII_PsbH_sf"/>
</dbReference>
<accession>A0A7J7N7F1</accession>
<dbReference type="AlphaFoldDB" id="A0A7J7N7F1"/>
<name>A0A7J7N7F1_9MAGN</name>
<dbReference type="GO" id="GO:0050821">
    <property type="term" value="P:protein stabilization"/>
    <property type="evidence" value="ECO:0007669"/>
    <property type="project" value="InterPro"/>
</dbReference>
<evidence type="ECO:0000313" key="10">
    <source>
        <dbReference type="Proteomes" id="UP000541444"/>
    </source>
</evidence>
<evidence type="ECO:0000259" key="8">
    <source>
        <dbReference type="Pfam" id="PF24626"/>
    </source>
</evidence>
<keyword evidence="3" id="KW-0812">Transmembrane</keyword>
<dbReference type="Pfam" id="PF00737">
    <property type="entry name" value="PsbH"/>
    <property type="match status" value="1"/>
</dbReference>
<comment type="subcellular location">
    <subcellularLocation>
        <location evidence="1">Plastid</location>
        <location evidence="1">Chloroplast thylakoid membrane</location>
        <topology evidence="1">Single-pass membrane protein</topology>
    </subcellularLocation>
</comment>
<evidence type="ECO:0000256" key="2">
    <source>
        <dbReference type="ARBA" id="ARBA00022531"/>
    </source>
</evidence>
<keyword evidence="2" id="KW-0602">Photosynthesis</keyword>
<dbReference type="GO" id="GO:0009535">
    <property type="term" value="C:chloroplast thylakoid membrane"/>
    <property type="evidence" value="ECO:0007669"/>
    <property type="project" value="UniProtKB-SubCell"/>
</dbReference>
<feature type="compositionally biased region" description="Polar residues" evidence="7">
    <location>
        <begin position="141"/>
        <end position="154"/>
    </location>
</feature>
<keyword evidence="4" id="KW-1133">Transmembrane helix</keyword>
<dbReference type="EMBL" id="JACGCM010001002">
    <property type="protein sequence ID" value="KAF6163075.1"/>
    <property type="molecule type" value="Genomic_DNA"/>
</dbReference>
<evidence type="ECO:0000256" key="6">
    <source>
        <dbReference type="ARBA" id="ARBA00023276"/>
    </source>
</evidence>
<dbReference type="PANTHER" id="PTHR34469">
    <property type="entry name" value="PHOTOSYSTEM II REACTION CENTER PROTEIN H"/>
    <property type="match status" value="1"/>
</dbReference>
<protein>
    <recommendedName>
        <fullName evidence="8">Tf2-1-like SH3-like domain-containing protein</fullName>
    </recommendedName>
</protein>
<sequence length="443" mass="48689">MATQTVEGGSRARPKRTGIESLLKPLNSEYGKVAPGWGTTPLMGVAMALFARNHDPRMQKFIDSGLNFLLNLAKIEAEVKIFGEDNDWLYEEANSHQGVHPIKRSHDDHQVWSAVLELGGRETPTDFSLKRPESHKENSRESSAGPNRSENTACDLTKPKPKSSNPSPIPRIRVQTQEDPTKPKSSSLLPTTTTTIGLQSTSIKGVDEEKMSLSLATPAHRTSTPTMALLPAMTTNLPTSPTSPTMIRVVTTTTTTPTTTSTLMVPTTSLIGTAGIGDLTVPPKTMTQSPTTFQTAERRSATSTPMVPRNKEGKSVVVDLLPHEKLERILISHTLSFCGSSVRGDLVMLYLEKRRRTGAISKLLLRRTGPFQDIQRIGENVYELDMTEEMRRSPIVNVKLLSPYHGETIPPITLPPLPGDPKGGDRVDEVLEWDVNHTTRRGR</sequence>
<keyword evidence="5" id="KW-0472">Membrane</keyword>
<dbReference type="OrthoDB" id="1721574at2759"/>
<dbReference type="InterPro" id="IPR056924">
    <property type="entry name" value="SH3_Tf2-1"/>
</dbReference>
<keyword evidence="10" id="KW-1185">Reference proteome</keyword>
<keyword evidence="6" id="KW-0604">Photosystem II</keyword>
<evidence type="ECO:0000256" key="4">
    <source>
        <dbReference type="ARBA" id="ARBA00022989"/>
    </source>
</evidence>
<dbReference type="SUPFAM" id="SSF161025">
    <property type="entry name" value="Photosystem II 10 kDa phosphoprotein PsbH"/>
    <property type="match status" value="1"/>
</dbReference>
<evidence type="ECO:0000256" key="5">
    <source>
        <dbReference type="ARBA" id="ARBA00023136"/>
    </source>
</evidence>
<evidence type="ECO:0000256" key="3">
    <source>
        <dbReference type="ARBA" id="ARBA00022692"/>
    </source>
</evidence>
<dbReference type="GO" id="GO:0015979">
    <property type="term" value="P:photosynthesis"/>
    <property type="evidence" value="ECO:0007669"/>
    <property type="project" value="UniProtKB-KW"/>
</dbReference>
<dbReference type="InterPro" id="IPR001056">
    <property type="entry name" value="PSII_PsbH"/>
</dbReference>
<feature type="domain" description="Tf2-1-like SH3-like" evidence="8">
    <location>
        <begin position="344"/>
        <end position="405"/>
    </location>
</feature>
<dbReference type="PANTHER" id="PTHR34469:SF4">
    <property type="entry name" value="PHOTOSYSTEM II REACTION CENTER PROTEIN H"/>
    <property type="match status" value="1"/>
</dbReference>
<dbReference type="Pfam" id="PF24626">
    <property type="entry name" value="SH3_Tf2-1"/>
    <property type="match status" value="1"/>
</dbReference>
<dbReference type="Gene3D" id="1.20.5.880">
    <property type="entry name" value="Photosystem II reaction center protein H"/>
    <property type="match status" value="1"/>
</dbReference>
<evidence type="ECO:0000256" key="7">
    <source>
        <dbReference type="SAM" id="MobiDB-lite"/>
    </source>
</evidence>
<feature type="compositionally biased region" description="Polar residues" evidence="7">
    <location>
        <begin position="285"/>
        <end position="305"/>
    </location>
</feature>
<dbReference type="GO" id="GO:0042301">
    <property type="term" value="F:phosphate ion binding"/>
    <property type="evidence" value="ECO:0007669"/>
    <property type="project" value="InterPro"/>
</dbReference>
<feature type="compositionally biased region" description="Basic and acidic residues" evidence="7">
    <location>
        <begin position="123"/>
        <end position="140"/>
    </location>
</feature>